<evidence type="ECO:0000313" key="2">
    <source>
        <dbReference type="Proteomes" id="UP000663802"/>
    </source>
</evidence>
<accession>A0ABQ1EHP7</accession>
<comment type="caution">
    <text evidence="1">The sequence shown here is derived from an EMBL/GenBank/DDBJ whole genome shotgun (WGS) entry which is preliminary data.</text>
</comment>
<dbReference type="EMBL" id="BMBA01000010">
    <property type="protein sequence ID" value="GFZ34280.1"/>
    <property type="molecule type" value="Genomic_DNA"/>
</dbReference>
<proteinExistence type="predicted"/>
<gene>
    <name evidence="1" type="ORF">CSC2_48060</name>
</gene>
<dbReference type="Proteomes" id="UP000663802">
    <property type="component" value="Unassembled WGS sequence"/>
</dbReference>
<keyword evidence="2" id="KW-1185">Reference proteome</keyword>
<dbReference type="Gene3D" id="3.40.50.300">
    <property type="entry name" value="P-loop containing nucleotide triphosphate hydrolases"/>
    <property type="match status" value="1"/>
</dbReference>
<protein>
    <recommendedName>
        <fullName evidence="3">AAA family ATPase</fullName>
    </recommendedName>
</protein>
<evidence type="ECO:0000313" key="1">
    <source>
        <dbReference type="EMBL" id="GFZ34280.1"/>
    </source>
</evidence>
<dbReference type="SUPFAM" id="SSF52540">
    <property type="entry name" value="P-loop containing nucleoside triphosphate hydrolases"/>
    <property type="match status" value="1"/>
</dbReference>
<dbReference type="Pfam" id="PF13207">
    <property type="entry name" value="AAA_17"/>
    <property type="match status" value="1"/>
</dbReference>
<name>A0ABQ1EHP7_9CLOT</name>
<reference evidence="1 2" key="1">
    <citation type="journal article" date="2021" name="Int. J. Syst. Evol. Microbiol.">
        <title>Clostridium zeae sp. nov., isolated from corn silage.</title>
        <authorList>
            <person name="Kobayashi H."/>
            <person name="Tanizawa Y."/>
            <person name="Yagura M."/>
            <person name="Sakamoto M."/>
            <person name="Ohkuma M."/>
            <person name="Tohno M."/>
        </authorList>
    </citation>
    <scope>NUCLEOTIDE SEQUENCE [LARGE SCALE GENOMIC DNA]</scope>
    <source>
        <strain evidence="1 2">CSC2</strain>
    </source>
</reference>
<organism evidence="1 2">
    <name type="scientific">Clostridium zeae</name>
    <dbReference type="NCBI Taxonomy" id="2759022"/>
    <lineage>
        <taxon>Bacteria</taxon>
        <taxon>Bacillati</taxon>
        <taxon>Bacillota</taxon>
        <taxon>Clostridia</taxon>
        <taxon>Eubacteriales</taxon>
        <taxon>Clostridiaceae</taxon>
        <taxon>Clostridium</taxon>
    </lineage>
</organism>
<dbReference type="InterPro" id="IPR027417">
    <property type="entry name" value="P-loop_NTPase"/>
</dbReference>
<sequence length="178" mass="20230">MQNNIVFISGIHGVGKTTLCNNISSEFNIPYYTASKLISDVKKIPFTSLFIDGIDTNQDLLVSAANKLIDRNKTCILDGHFCLLNKNEEPEKIPQKTFELLGLKSIIVLTEDVNTIWYRLKERNNCEYDINLLKELQEMELAYSHEISAFLNIPYIVLDLSNSDNESLLSKINDLLSV</sequence>
<dbReference type="RefSeq" id="WP_206872768.1">
    <property type="nucleotide sequence ID" value="NZ_BMBA01000010.1"/>
</dbReference>
<evidence type="ECO:0008006" key="3">
    <source>
        <dbReference type="Google" id="ProtNLM"/>
    </source>
</evidence>